<dbReference type="EMBL" id="GBRH01190722">
    <property type="protein sequence ID" value="JAE07174.1"/>
    <property type="molecule type" value="Transcribed_RNA"/>
</dbReference>
<sequence length="164" mass="17077">MLHLVPVLHGLGDLARQGGSTVVEEACWGGSPWSPGSRRLGRDPWLSGSLRVRMTRLSVVSGVKCARAAVEDEFIEENVTVEGASRGGRGPPRMGKNSSLVGQRVEGKRLRSRAAGERAPGLILEGPAVGAGRWMAAKEGRMVAVVDLEGGSVQAARGGGGRTA</sequence>
<reference evidence="1" key="2">
    <citation type="journal article" date="2015" name="Data Brief">
        <title>Shoot transcriptome of the giant reed, Arundo donax.</title>
        <authorList>
            <person name="Barrero R.A."/>
            <person name="Guerrero F.D."/>
            <person name="Moolhuijzen P."/>
            <person name="Goolsby J.A."/>
            <person name="Tidwell J."/>
            <person name="Bellgard S.E."/>
            <person name="Bellgard M.I."/>
        </authorList>
    </citation>
    <scope>NUCLEOTIDE SEQUENCE</scope>
    <source>
        <tissue evidence="1">Shoot tissue taken approximately 20 cm above the soil surface</tissue>
    </source>
</reference>
<proteinExistence type="predicted"/>
<reference evidence="1" key="1">
    <citation type="submission" date="2014-09" db="EMBL/GenBank/DDBJ databases">
        <authorList>
            <person name="Magalhaes I.L.F."/>
            <person name="Oliveira U."/>
            <person name="Santos F.R."/>
            <person name="Vidigal T.H.D.A."/>
            <person name="Brescovit A.D."/>
            <person name="Santos A.J."/>
        </authorList>
    </citation>
    <scope>NUCLEOTIDE SEQUENCE</scope>
    <source>
        <tissue evidence="1">Shoot tissue taken approximately 20 cm above the soil surface</tissue>
    </source>
</reference>
<organism evidence="1">
    <name type="scientific">Arundo donax</name>
    <name type="common">Giant reed</name>
    <name type="synonym">Donax arundinaceus</name>
    <dbReference type="NCBI Taxonomy" id="35708"/>
    <lineage>
        <taxon>Eukaryota</taxon>
        <taxon>Viridiplantae</taxon>
        <taxon>Streptophyta</taxon>
        <taxon>Embryophyta</taxon>
        <taxon>Tracheophyta</taxon>
        <taxon>Spermatophyta</taxon>
        <taxon>Magnoliopsida</taxon>
        <taxon>Liliopsida</taxon>
        <taxon>Poales</taxon>
        <taxon>Poaceae</taxon>
        <taxon>PACMAD clade</taxon>
        <taxon>Arundinoideae</taxon>
        <taxon>Arundineae</taxon>
        <taxon>Arundo</taxon>
    </lineage>
</organism>
<protein>
    <submittedName>
        <fullName evidence="1">Uncharacterized protein</fullName>
    </submittedName>
</protein>
<accession>A0A0A9F7J9</accession>
<name>A0A0A9F7J9_ARUDO</name>
<evidence type="ECO:0000313" key="1">
    <source>
        <dbReference type="EMBL" id="JAE07174.1"/>
    </source>
</evidence>
<dbReference type="AlphaFoldDB" id="A0A0A9F7J9"/>